<accession>A0A8S1WD96</accession>
<keyword evidence="1" id="KW-0812">Transmembrane</keyword>
<feature type="transmembrane region" description="Helical" evidence="1">
    <location>
        <begin position="12"/>
        <end position="31"/>
    </location>
</feature>
<dbReference type="OrthoDB" id="307552at2759"/>
<keyword evidence="1" id="KW-0472">Membrane</keyword>
<keyword evidence="1" id="KW-1133">Transmembrane helix</keyword>
<evidence type="ECO:0000256" key="1">
    <source>
        <dbReference type="SAM" id="Phobius"/>
    </source>
</evidence>
<gene>
    <name evidence="2" type="ORF">POCTA_138.1.T0880115</name>
</gene>
<keyword evidence="3" id="KW-1185">Reference proteome</keyword>
<dbReference type="EMBL" id="CAJJDP010000087">
    <property type="protein sequence ID" value="CAD8186602.1"/>
    <property type="molecule type" value="Genomic_DNA"/>
</dbReference>
<dbReference type="OMA" id="TNQFCYL"/>
<proteinExistence type="predicted"/>
<dbReference type="AlphaFoldDB" id="A0A8S1WD96"/>
<sequence>MRRWKIKSQILILQIIANLLVAALVTGYLLFVQNLLIIQQEQDQRKMLLSNIEILTTEALRYYARSIEQVNYQSQQSIRSIQEIYLFMKKYNIYSLENSGICECFKKETNQFCYLVPNQSSQTNISEYFTLTNVLDSLKHQIPVEKLYFVSSQEDQYFSIYPTFILKNYYPHSRPWYQNHQLKQNASLYVLSDPYISMFSGVMFTETATMKDQDHIQKGVIGHDFNMSSFSVFNFQIDGIKISLIDMAGRLLISSYYKNFSLDFKFIQNQSLTGLNETNFQDILKYTILNDFQTQCLPELKQTLCIKINETSHQLIRTQQIKSQILILQIEENVYQQKLDQLISQMQTRVSQQLLYQLYYCIGSVLSLLVMNYIAQSCISRPLKRLKQLVDQKQHYGKVSKIFLKNRKIKSINWIDQLEHKINEIYQFENLRKKNNEELLQIQEVQYPIKIWMYPQTNHLIQLLPNHVQQRQVSNLNLVFKPNHPLYNRSNQ</sequence>
<evidence type="ECO:0000313" key="2">
    <source>
        <dbReference type="EMBL" id="CAD8186602.1"/>
    </source>
</evidence>
<reference evidence="2" key="1">
    <citation type="submission" date="2021-01" db="EMBL/GenBank/DDBJ databases">
        <authorList>
            <consortium name="Genoscope - CEA"/>
            <person name="William W."/>
        </authorList>
    </citation>
    <scope>NUCLEOTIDE SEQUENCE</scope>
</reference>
<organism evidence="2 3">
    <name type="scientific">Paramecium octaurelia</name>
    <dbReference type="NCBI Taxonomy" id="43137"/>
    <lineage>
        <taxon>Eukaryota</taxon>
        <taxon>Sar</taxon>
        <taxon>Alveolata</taxon>
        <taxon>Ciliophora</taxon>
        <taxon>Intramacronucleata</taxon>
        <taxon>Oligohymenophorea</taxon>
        <taxon>Peniculida</taxon>
        <taxon>Parameciidae</taxon>
        <taxon>Paramecium</taxon>
    </lineage>
</organism>
<dbReference type="Proteomes" id="UP000683925">
    <property type="component" value="Unassembled WGS sequence"/>
</dbReference>
<feature type="transmembrane region" description="Helical" evidence="1">
    <location>
        <begin position="354"/>
        <end position="375"/>
    </location>
</feature>
<evidence type="ECO:0000313" key="3">
    <source>
        <dbReference type="Proteomes" id="UP000683925"/>
    </source>
</evidence>
<protein>
    <submittedName>
        <fullName evidence="2">Uncharacterized protein</fullName>
    </submittedName>
</protein>
<comment type="caution">
    <text evidence="2">The sequence shown here is derived from an EMBL/GenBank/DDBJ whole genome shotgun (WGS) entry which is preliminary data.</text>
</comment>
<name>A0A8S1WD96_PAROT</name>